<organism evidence="1 2">
    <name type="scientific">Nitratireductor thuwali</name>
    <dbReference type="NCBI Taxonomy" id="2267699"/>
    <lineage>
        <taxon>Bacteria</taxon>
        <taxon>Pseudomonadati</taxon>
        <taxon>Pseudomonadota</taxon>
        <taxon>Alphaproteobacteria</taxon>
        <taxon>Hyphomicrobiales</taxon>
        <taxon>Phyllobacteriaceae</taxon>
        <taxon>Nitratireductor</taxon>
    </lineage>
</organism>
<reference evidence="1 2" key="1">
    <citation type="submission" date="2018-07" db="EMBL/GenBank/DDBJ databases">
        <title>Genome sequence of Nitratireductor thuwali#1536.</title>
        <authorList>
            <person name="Michoud G."/>
            <person name="Merlino G."/>
            <person name="Sefrji F.O."/>
            <person name="Daffonchio D."/>
        </authorList>
    </citation>
    <scope>NUCLEOTIDE SEQUENCE [LARGE SCALE GENOMIC DNA]</scope>
    <source>
        <strain evidence="2">Nit1536</strain>
    </source>
</reference>
<sequence>MSNLTPPNHVDDLHQIRDELQVVWCALTNPHHGEECVLPIAEHVSSLHHRLVHICSAIQREPRRTVGGKPNG</sequence>
<dbReference type="EMBL" id="CP030941">
    <property type="protein sequence ID" value="UUP19534.1"/>
    <property type="molecule type" value="Genomic_DNA"/>
</dbReference>
<gene>
    <name evidence="1" type="ORF">NTH_04037</name>
</gene>
<evidence type="ECO:0000313" key="2">
    <source>
        <dbReference type="Proteomes" id="UP001342418"/>
    </source>
</evidence>
<accession>A0ABY5MNH7</accession>
<dbReference type="Proteomes" id="UP001342418">
    <property type="component" value="Chromosome"/>
</dbReference>
<evidence type="ECO:0000313" key="1">
    <source>
        <dbReference type="EMBL" id="UUP19534.1"/>
    </source>
</evidence>
<proteinExistence type="predicted"/>
<keyword evidence="2" id="KW-1185">Reference proteome</keyword>
<name>A0ABY5MNH7_9HYPH</name>
<protein>
    <submittedName>
        <fullName evidence="1">Uncharacterized protein</fullName>
    </submittedName>
</protein>
<dbReference type="RefSeq" id="WP_338531678.1">
    <property type="nucleotide sequence ID" value="NZ_CP030941.1"/>
</dbReference>